<dbReference type="GO" id="GO:0003677">
    <property type="term" value="F:DNA binding"/>
    <property type="evidence" value="ECO:0007669"/>
    <property type="project" value="UniProtKB-UniRule"/>
</dbReference>
<keyword evidence="8" id="KW-0159">Chromosome partition</keyword>
<feature type="repeat" description="WD" evidence="17">
    <location>
        <begin position="461"/>
        <end position="486"/>
    </location>
</feature>
<comment type="subcellular location">
    <subcellularLocation>
        <location evidence="2">Chromosome</location>
        <location evidence="2">Centromere</location>
        <location evidence="2">Kinetochore</location>
    </subcellularLocation>
    <subcellularLocation>
        <location evidence="1 16 18">Nucleus</location>
    </subcellularLocation>
</comment>
<dbReference type="SUPFAM" id="SSF46689">
    <property type="entry name" value="Homeodomain-like"/>
    <property type="match status" value="1"/>
</dbReference>
<comment type="similarity">
    <text evidence="14">Belongs to the WD repeat BUB3 family.</text>
</comment>
<keyword evidence="12" id="KW-0131">Cell cycle</keyword>
<feature type="compositionally biased region" description="Polar residues" evidence="19">
    <location>
        <begin position="26"/>
        <end position="41"/>
    </location>
</feature>
<evidence type="ECO:0000256" key="14">
    <source>
        <dbReference type="ARBA" id="ARBA00037960"/>
    </source>
</evidence>
<dbReference type="PRINTS" id="PR00320">
    <property type="entry name" value="GPROTEINBRPT"/>
</dbReference>
<keyword evidence="13" id="KW-0137">Centromere</keyword>
<evidence type="ECO:0000256" key="8">
    <source>
        <dbReference type="ARBA" id="ARBA00022829"/>
    </source>
</evidence>
<dbReference type="InterPro" id="IPR015943">
    <property type="entry name" value="WD40/YVTN_repeat-like_dom_sf"/>
</dbReference>
<evidence type="ECO:0000256" key="3">
    <source>
        <dbReference type="ARBA" id="ARBA00022454"/>
    </source>
</evidence>
<dbReference type="InterPro" id="IPR020472">
    <property type="entry name" value="WD40_PAC1"/>
</dbReference>
<keyword evidence="5" id="KW-0132">Cell division</keyword>
<dbReference type="InterPro" id="IPR001680">
    <property type="entry name" value="WD40_rpt"/>
</dbReference>
<evidence type="ECO:0000256" key="11">
    <source>
        <dbReference type="ARBA" id="ARBA00023254"/>
    </source>
</evidence>
<evidence type="ECO:0000256" key="18">
    <source>
        <dbReference type="RuleBase" id="RU000682"/>
    </source>
</evidence>
<keyword evidence="4 17" id="KW-0853">WD repeat</keyword>
<evidence type="ECO:0000313" key="21">
    <source>
        <dbReference type="EMBL" id="KAG5831106.1"/>
    </source>
</evidence>
<dbReference type="Pfam" id="PF00046">
    <property type="entry name" value="Homeodomain"/>
    <property type="match status" value="1"/>
</dbReference>
<evidence type="ECO:0000256" key="5">
    <source>
        <dbReference type="ARBA" id="ARBA00022618"/>
    </source>
</evidence>
<keyword evidence="11" id="KW-0469">Meiosis</keyword>
<evidence type="ECO:0000256" key="2">
    <source>
        <dbReference type="ARBA" id="ARBA00004629"/>
    </source>
</evidence>
<dbReference type="SMART" id="SM00389">
    <property type="entry name" value="HOX"/>
    <property type="match status" value="1"/>
</dbReference>
<dbReference type="GO" id="GO:0051301">
    <property type="term" value="P:cell division"/>
    <property type="evidence" value="ECO:0007669"/>
    <property type="project" value="UniProtKB-KW"/>
</dbReference>
<proteinExistence type="inferred from homology"/>
<dbReference type="FunFam" id="2.130.10.10:FF:000047">
    <property type="entry name" value="Mitotic checkpoint protein bub3, putative"/>
    <property type="match status" value="1"/>
</dbReference>
<evidence type="ECO:0000256" key="7">
    <source>
        <dbReference type="ARBA" id="ARBA00022776"/>
    </source>
</evidence>
<dbReference type="PANTHER" id="PTHR10971">
    <property type="entry name" value="MRNA EXPORT FACTOR AND BUB3"/>
    <property type="match status" value="1"/>
</dbReference>
<dbReference type="PROSITE" id="PS50294">
    <property type="entry name" value="WD_REPEATS_REGION"/>
    <property type="match status" value="1"/>
</dbReference>
<feature type="region of interest" description="Disordered" evidence="19">
    <location>
        <begin position="26"/>
        <end position="64"/>
    </location>
</feature>
<dbReference type="Gene3D" id="2.130.10.10">
    <property type="entry name" value="YVTN repeat-like/Quinoprotein amine dehydrogenase"/>
    <property type="match status" value="1"/>
</dbReference>
<dbReference type="GO" id="GO:0000776">
    <property type="term" value="C:kinetochore"/>
    <property type="evidence" value="ECO:0007669"/>
    <property type="project" value="UniProtKB-KW"/>
</dbReference>
<name>A0A9D3LIZ1_ANGAN</name>
<dbReference type="SUPFAM" id="SSF50978">
    <property type="entry name" value="WD40 repeat-like"/>
    <property type="match status" value="1"/>
</dbReference>
<evidence type="ECO:0000256" key="19">
    <source>
        <dbReference type="SAM" id="MobiDB-lite"/>
    </source>
</evidence>
<keyword evidence="6" id="KW-0677">Repeat</keyword>
<feature type="repeat" description="WD" evidence="17">
    <location>
        <begin position="234"/>
        <end position="276"/>
    </location>
</feature>
<dbReference type="InterPro" id="IPR036322">
    <property type="entry name" value="WD40_repeat_dom_sf"/>
</dbReference>
<dbReference type="InterPro" id="IPR009057">
    <property type="entry name" value="Homeodomain-like_sf"/>
</dbReference>
<dbReference type="Proteomes" id="UP001044222">
    <property type="component" value="Chromosome 18"/>
</dbReference>
<evidence type="ECO:0000313" key="22">
    <source>
        <dbReference type="Proteomes" id="UP001044222"/>
    </source>
</evidence>
<reference evidence="21" key="1">
    <citation type="submission" date="2021-01" db="EMBL/GenBank/DDBJ databases">
        <title>A chromosome-scale assembly of European eel, Anguilla anguilla.</title>
        <authorList>
            <person name="Henkel C."/>
            <person name="Jong-Raadsen S.A."/>
            <person name="Dufour S."/>
            <person name="Weltzien F.-A."/>
            <person name="Palstra A.P."/>
            <person name="Pelster B."/>
            <person name="Spaink H.P."/>
            <person name="Van Den Thillart G.E."/>
            <person name="Jansen H."/>
            <person name="Zahm M."/>
            <person name="Klopp C."/>
            <person name="Cedric C."/>
            <person name="Louis A."/>
            <person name="Berthelot C."/>
            <person name="Parey E."/>
            <person name="Roest Crollius H."/>
            <person name="Montfort J."/>
            <person name="Robinson-Rechavi M."/>
            <person name="Bucao C."/>
            <person name="Bouchez O."/>
            <person name="Gislard M."/>
            <person name="Lluch J."/>
            <person name="Milhes M."/>
            <person name="Lampietro C."/>
            <person name="Lopez Roques C."/>
            <person name="Donnadieu C."/>
            <person name="Braasch I."/>
            <person name="Desvignes T."/>
            <person name="Postlethwait J."/>
            <person name="Bobe J."/>
            <person name="Guiguen Y."/>
            <person name="Dirks R."/>
        </authorList>
    </citation>
    <scope>NUCLEOTIDE SEQUENCE</scope>
    <source>
        <strain evidence="21">Tag_6206</strain>
        <tissue evidence="21">Liver</tissue>
    </source>
</reference>
<feature type="compositionally biased region" description="Basic and acidic residues" evidence="19">
    <location>
        <begin position="129"/>
        <end position="138"/>
    </location>
</feature>
<keyword evidence="3" id="KW-0158">Chromosome</keyword>
<evidence type="ECO:0000256" key="15">
    <source>
        <dbReference type="ARBA" id="ARBA00040107"/>
    </source>
</evidence>
<dbReference type="Gene3D" id="1.10.10.60">
    <property type="entry name" value="Homeodomain-like"/>
    <property type="match status" value="1"/>
</dbReference>
<keyword evidence="9" id="KW-0995">Kinetochore</keyword>
<evidence type="ECO:0000256" key="12">
    <source>
        <dbReference type="ARBA" id="ARBA00023306"/>
    </source>
</evidence>
<dbReference type="EMBL" id="JAFIRN010000018">
    <property type="protein sequence ID" value="KAG5831106.1"/>
    <property type="molecule type" value="Genomic_DNA"/>
</dbReference>
<organism evidence="21 22">
    <name type="scientific">Anguilla anguilla</name>
    <name type="common">European freshwater eel</name>
    <name type="synonym">Muraena anguilla</name>
    <dbReference type="NCBI Taxonomy" id="7936"/>
    <lineage>
        <taxon>Eukaryota</taxon>
        <taxon>Metazoa</taxon>
        <taxon>Chordata</taxon>
        <taxon>Craniata</taxon>
        <taxon>Vertebrata</taxon>
        <taxon>Euteleostomi</taxon>
        <taxon>Actinopterygii</taxon>
        <taxon>Neopterygii</taxon>
        <taxon>Teleostei</taxon>
        <taxon>Anguilliformes</taxon>
        <taxon>Anguillidae</taxon>
        <taxon>Anguilla</taxon>
    </lineage>
</organism>
<feature type="repeat" description="WD" evidence="17">
    <location>
        <begin position="316"/>
        <end position="348"/>
    </location>
</feature>
<evidence type="ECO:0000256" key="9">
    <source>
        <dbReference type="ARBA" id="ARBA00022838"/>
    </source>
</evidence>
<dbReference type="CDD" id="cd00086">
    <property type="entry name" value="homeodomain"/>
    <property type="match status" value="1"/>
</dbReference>
<comment type="caution">
    <text evidence="21">The sequence shown here is derived from an EMBL/GenBank/DDBJ whole genome shotgun (WGS) entry which is preliminary data.</text>
</comment>
<keyword evidence="16 18" id="KW-0238">DNA-binding</keyword>
<evidence type="ECO:0000256" key="6">
    <source>
        <dbReference type="ARBA" id="ARBA00022737"/>
    </source>
</evidence>
<keyword evidence="16 18" id="KW-0371">Homeobox</keyword>
<dbReference type="SMART" id="SM00320">
    <property type="entry name" value="WD40"/>
    <property type="match status" value="5"/>
</dbReference>
<keyword evidence="10 16" id="KW-0539">Nucleus</keyword>
<evidence type="ECO:0000256" key="4">
    <source>
        <dbReference type="ARBA" id="ARBA00022574"/>
    </source>
</evidence>
<feature type="DNA-binding region" description="Homeobox" evidence="16">
    <location>
        <begin position="145"/>
        <end position="189"/>
    </location>
</feature>
<feature type="domain" description="Homeobox" evidence="20">
    <location>
        <begin position="143"/>
        <end position="188"/>
    </location>
</feature>
<dbReference type="PROSITE" id="PS50082">
    <property type="entry name" value="WD_REPEATS_2"/>
    <property type="match status" value="3"/>
</dbReference>
<evidence type="ECO:0000256" key="16">
    <source>
        <dbReference type="PROSITE-ProRule" id="PRU00108"/>
    </source>
</evidence>
<keyword evidence="7" id="KW-0498">Mitosis</keyword>
<feature type="region of interest" description="Disordered" evidence="19">
    <location>
        <begin position="111"/>
        <end position="149"/>
    </location>
</feature>
<evidence type="ECO:0000259" key="20">
    <source>
        <dbReference type="PROSITE" id="PS50071"/>
    </source>
</evidence>
<evidence type="ECO:0000256" key="13">
    <source>
        <dbReference type="ARBA" id="ARBA00023328"/>
    </source>
</evidence>
<dbReference type="GO" id="GO:0007059">
    <property type="term" value="P:chromosome segregation"/>
    <property type="evidence" value="ECO:0007669"/>
    <property type="project" value="UniProtKB-KW"/>
</dbReference>
<dbReference type="GO" id="GO:0051321">
    <property type="term" value="P:meiotic cell cycle"/>
    <property type="evidence" value="ECO:0007669"/>
    <property type="project" value="UniProtKB-KW"/>
</dbReference>
<gene>
    <name evidence="21" type="ORF">ANANG_G00300330</name>
</gene>
<dbReference type="GO" id="GO:0005634">
    <property type="term" value="C:nucleus"/>
    <property type="evidence" value="ECO:0007669"/>
    <property type="project" value="UniProtKB-SubCell"/>
</dbReference>
<dbReference type="Pfam" id="PF00400">
    <property type="entry name" value="WD40"/>
    <property type="match status" value="3"/>
</dbReference>
<evidence type="ECO:0000256" key="17">
    <source>
        <dbReference type="PROSITE-ProRule" id="PRU00221"/>
    </source>
</evidence>
<dbReference type="InterPro" id="IPR001356">
    <property type="entry name" value="HD"/>
</dbReference>
<dbReference type="AlphaFoldDB" id="A0A9D3LIZ1"/>
<accession>A0A9D3LIZ1</accession>
<sequence>MNTEDSGNKCSPAPISSFTIQSILGTTSDGARSGTKENSTGILRGRRTLSVSSEEECSGEDSSHCFCSEPGHSDPCNQHQSLNFSTINASKGITPEQDGTERRQHLTQPLLQDYKDEQDRPCNQMSPISEERQRDGTDKQSNSAKKKTRTVFSRSQVYQLESTFDMKRYLSSSERACLASSLQLTETQEGGTAAGRFVVLIEKGLSAARFRKQQEYCSTYLAVAMTGSNEFKLNQGPEDSISAVKFSPSTAQFLLVSSWDSTVRLFDVGGNSMRMKYQHLAPVLDCAFYDPTHAWSGGLDMQLKTHDLNTDQDTIVGTHDAPIRCVEYCPEVNVMVTGSWDRSVRLWDPRTPCNAGTFTQPEKVYTLSVAGDRLIVGTAGRRVLVWDLRNMGYVQQRRESSLKYQTRCIRAFPNKQGYVLSSIEGRVAVEYLDPSLEVQKKKYAFKCHRLKENGIEQVYPVNAISFHSVHNTFATGGSDRFVNIWDPFNKKRLCQFHRYPTSIASLAFSNDGSTLAIATSYMQEQGDISHPEDAIFIRQVTDAETKPK</sequence>
<keyword evidence="22" id="KW-1185">Reference proteome</keyword>
<dbReference type="PROSITE" id="PS50071">
    <property type="entry name" value="HOMEOBOX_2"/>
    <property type="match status" value="1"/>
</dbReference>
<evidence type="ECO:0000256" key="10">
    <source>
        <dbReference type="ARBA" id="ARBA00023242"/>
    </source>
</evidence>
<protein>
    <recommendedName>
        <fullName evidence="15">Mitotic checkpoint protein BUB3</fullName>
    </recommendedName>
</protein>
<evidence type="ECO:0000256" key="1">
    <source>
        <dbReference type="ARBA" id="ARBA00004123"/>
    </source>
</evidence>